<organism evidence="2 3">
    <name type="scientific">Nocardioides hankookensis</name>
    <dbReference type="NCBI Taxonomy" id="443157"/>
    <lineage>
        <taxon>Bacteria</taxon>
        <taxon>Bacillati</taxon>
        <taxon>Actinomycetota</taxon>
        <taxon>Actinomycetes</taxon>
        <taxon>Propionibacteriales</taxon>
        <taxon>Nocardioidaceae</taxon>
        <taxon>Nocardioides</taxon>
    </lineage>
</organism>
<dbReference type="RefSeq" id="WP_379156551.1">
    <property type="nucleotide sequence ID" value="NZ_JBHSRJ010000005.1"/>
</dbReference>
<dbReference type="SUPFAM" id="SSF53300">
    <property type="entry name" value="vWA-like"/>
    <property type="match status" value="1"/>
</dbReference>
<dbReference type="Pfam" id="PF13519">
    <property type="entry name" value="VWA_2"/>
    <property type="match status" value="1"/>
</dbReference>
<feature type="domain" description="VWFA" evidence="1">
    <location>
        <begin position="462"/>
        <end position="644"/>
    </location>
</feature>
<dbReference type="Proteomes" id="UP001596135">
    <property type="component" value="Unassembled WGS sequence"/>
</dbReference>
<dbReference type="CDD" id="cd00198">
    <property type="entry name" value="vWFA"/>
    <property type="match status" value="1"/>
</dbReference>
<dbReference type="InterPro" id="IPR036465">
    <property type="entry name" value="vWFA_dom_sf"/>
</dbReference>
<protein>
    <submittedName>
        <fullName evidence="2">VWA domain-containing protein</fullName>
    </submittedName>
</protein>
<evidence type="ECO:0000313" key="3">
    <source>
        <dbReference type="Proteomes" id="UP001596135"/>
    </source>
</evidence>
<dbReference type="Gene3D" id="3.40.50.410">
    <property type="entry name" value="von Willebrand factor, type A domain"/>
    <property type="match status" value="1"/>
</dbReference>
<evidence type="ECO:0000259" key="1">
    <source>
        <dbReference type="SMART" id="SM00327"/>
    </source>
</evidence>
<keyword evidence="3" id="KW-1185">Reference proteome</keyword>
<sequence length="681" mass="75420">MKDRTRFKRYDGGDPLAAPVDLSEALDAIGEDVMAGYSPERAMREFLRRGGRDQSGLDDLARRVAERRRELTQRHNLDGTLQEVRELLDKAVLEERKQLARDAMMDDGDRALREMQLENLSPNTSAAVSELASYDWQSSEAREAYEQIKDLLGRELLDQRFAGMKQALENATDEDRAAVNEMLGDLNDLLEKHRMGEDTPEDFQQFMDKHGDYFPENPQDIDELLESLAQRSAAAQRMLNSMSAEQRQELMELSAGAFGSPELMNALGRLDDNLQSLRPDLDWGGSEQMGGEEGLGLGDGTGVFQDLADLDQLADQLSQGYGGARMDDLDLDKLARQLGDQAAVDARILQQLEKALRDSGTLKRGSDGQLRLTPKAMRQLGKALLRDVAERMSGRQGNRELQRAGAAGDLSGATRQWAFGDTEPWHVPRTMLNGVLRRAGDPTGPRLSIEDIEVQETEARTQACVALLVDTSFSMAMDGRWVPMKRTALALHTLIKSRFRGDDLQLIAFGRHAEVMDIEQLTALDAMWDKGTNLHHALLLANRHFRKQPNAQPVLLIVTDGEPTSHLEPDGEVYFSYPPHPLTVAYAVRELDNAMRLGAQTTFFRLGEDPGLARFIEQMADRVEGRVVAPELDDLGAAVVGSYLGSRKGGSRGGSYEDGPYRSGGYGGWFGGGGRGFWVGD</sequence>
<dbReference type="SMART" id="SM00327">
    <property type="entry name" value="VWA"/>
    <property type="match status" value="1"/>
</dbReference>
<gene>
    <name evidence="2" type="ORF">ACFPYL_16590</name>
</gene>
<evidence type="ECO:0000313" key="2">
    <source>
        <dbReference type="EMBL" id="MFC6044710.1"/>
    </source>
</evidence>
<dbReference type="InterPro" id="IPR002035">
    <property type="entry name" value="VWF_A"/>
</dbReference>
<accession>A0ABW1LL93</accession>
<comment type="caution">
    <text evidence="2">The sequence shown here is derived from an EMBL/GenBank/DDBJ whole genome shotgun (WGS) entry which is preliminary data.</text>
</comment>
<proteinExistence type="predicted"/>
<dbReference type="EMBL" id="JBHSRJ010000005">
    <property type="protein sequence ID" value="MFC6044710.1"/>
    <property type="molecule type" value="Genomic_DNA"/>
</dbReference>
<name>A0ABW1LL93_9ACTN</name>
<reference evidence="3" key="1">
    <citation type="journal article" date="2019" name="Int. J. Syst. Evol. Microbiol.">
        <title>The Global Catalogue of Microorganisms (GCM) 10K type strain sequencing project: providing services to taxonomists for standard genome sequencing and annotation.</title>
        <authorList>
            <consortium name="The Broad Institute Genomics Platform"/>
            <consortium name="The Broad Institute Genome Sequencing Center for Infectious Disease"/>
            <person name="Wu L."/>
            <person name="Ma J."/>
        </authorList>
    </citation>
    <scope>NUCLEOTIDE SEQUENCE [LARGE SCALE GENOMIC DNA]</scope>
    <source>
        <strain evidence="3">CCUG 54522</strain>
    </source>
</reference>